<organism evidence="1 2">
    <name type="scientific">Nephila pilipes</name>
    <name type="common">Giant wood spider</name>
    <name type="synonym">Nephila maculata</name>
    <dbReference type="NCBI Taxonomy" id="299642"/>
    <lineage>
        <taxon>Eukaryota</taxon>
        <taxon>Metazoa</taxon>
        <taxon>Ecdysozoa</taxon>
        <taxon>Arthropoda</taxon>
        <taxon>Chelicerata</taxon>
        <taxon>Arachnida</taxon>
        <taxon>Araneae</taxon>
        <taxon>Araneomorphae</taxon>
        <taxon>Entelegynae</taxon>
        <taxon>Araneoidea</taxon>
        <taxon>Nephilidae</taxon>
        <taxon>Nephila</taxon>
    </lineage>
</organism>
<proteinExistence type="predicted"/>
<protein>
    <submittedName>
        <fullName evidence="1">Transposon Ty3-I Gag-Pol polyprotein</fullName>
    </submittedName>
</protein>
<evidence type="ECO:0000313" key="1">
    <source>
        <dbReference type="EMBL" id="GFS39065.1"/>
    </source>
</evidence>
<dbReference type="AlphaFoldDB" id="A0A8X6J633"/>
<evidence type="ECO:0000313" key="2">
    <source>
        <dbReference type="Proteomes" id="UP000887013"/>
    </source>
</evidence>
<sequence length="133" mass="15290">MTLANIECPLDVWECLAPQYFVDAIRDEDIQHSTRLLDLKDLKSILAYSMKYEDVKTKTSQQNVDPENSNTESDIFDPCILCLEFLRKLHFTVDLEKNEIRTGGEEIPLFSVGVERSKSYSVLAKERTIMSPN</sequence>
<dbReference type="Proteomes" id="UP000887013">
    <property type="component" value="Unassembled WGS sequence"/>
</dbReference>
<gene>
    <name evidence="1" type="primary">TY3B-I_199</name>
    <name evidence="1" type="ORF">NPIL_368521</name>
</gene>
<name>A0A8X6J633_NEPPI</name>
<reference evidence="1" key="1">
    <citation type="submission" date="2020-08" db="EMBL/GenBank/DDBJ databases">
        <title>Multicomponent nature underlies the extraordinary mechanical properties of spider dragline silk.</title>
        <authorList>
            <person name="Kono N."/>
            <person name="Nakamura H."/>
            <person name="Mori M."/>
            <person name="Yoshida Y."/>
            <person name="Ohtoshi R."/>
            <person name="Malay A.D."/>
            <person name="Moran D.A.P."/>
            <person name="Tomita M."/>
            <person name="Numata K."/>
            <person name="Arakawa K."/>
        </authorList>
    </citation>
    <scope>NUCLEOTIDE SEQUENCE</scope>
</reference>
<accession>A0A8X6J633</accession>
<dbReference type="EMBL" id="BMAW01089298">
    <property type="protein sequence ID" value="GFS39065.1"/>
    <property type="molecule type" value="Genomic_DNA"/>
</dbReference>
<comment type="caution">
    <text evidence="1">The sequence shown here is derived from an EMBL/GenBank/DDBJ whole genome shotgun (WGS) entry which is preliminary data.</text>
</comment>
<keyword evidence="2" id="KW-1185">Reference proteome</keyword>